<accession>A0A937FAA7</accession>
<evidence type="ECO:0000256" key="1">
    <source>
        <dbReference type="SAM" id="MobiDB-lite"/>
    </source>
</evidence>
<organism evidence="2 3">
    <name type="scientific">Fulvivirga sediminis</name>
    <dbReference type="NCBI Taxonomy" id="2803949"/>
    <lineage>
        <taxon>Bacteria</taxon>
        <taxon>Pseudomonadati</taxon>
        <taxon>Bacteroidota</taxon>
        <taxon>Cytophagia</taxon>
        <taxon>Cytophagales</taxon>
        <taxon>Fulvivirgaceae</taxon>
        <taxon>Fulvivirga</taxon>
    </lineage>
</organism>
<feature type="compositionally biased region" description="Basic residues" evidence="1">
    <location>
        <begin position="1"/>
        <end position="10"/>
    </location>
</feature>
<dbReference type="EMBL" id="JAESIY010000008">
    <property type="protein sequence ID" value="MBL3657509.1"/>
    <property type="molecule type" value="Genomic_DNA"/>
</dbReference>
<proteinExistence type="predicted"/>
<sequence>MSKSRRKNKIRGITTAKSEKESKKMANRRLRKRVNQKINKGEEQLPQLREVSDVWDFAKDGKIYDPNMKGKDMRK</sequence>
<evidence type="ECO:0000313" key="3">
    <source>
        <dbReference type="Proteomes" id="UP000659388"/>
    </source>
</evidence>
<dbReference type="RefSeq" id="WP_202245299.1">
    <property type="nucleotide sequence ID" value="NZ_JAESIY010000008.1"/>
</dbReference>
<reference evidence="2" key="1">
    <citation type="submission" date="2021-01" db="EMBL/GenBank/DDBJ databases">
        <title>Fulvivirga kasyanovii gen. nov., sp nov., a novel member of the phylum Bacteroidetes isolated from seawater in a mussel farm.</title>
        <authorList>
            <person name="Zhao L.-H."/>
            <person name="Wang Z.-J."/>
        </authorList>
    </citation>
    <scope>NUCLEOTIDE SEQUENCE</scope>
    <source>
        <strain evidence="2">2943</strain>
    </source>
</reference>
<protein>
    <submittedName>
        <fullName evidence="2">Uncharacterized protein</fullName>
    </submittedName>
</protein>
<name>A0A937FAA7_9BACT</name>
<keyword evidence="3" id="KW-1185">Reference proteome</keyword>
<feature type="region of interest" description="Disordered" evidence="1">
    <location>
        <begin position="1"/>
        <end position="28"/>
    </location>
</feature>
<comment type="caution">
    <text evidence="2">The sequence shown here is derived from an EMBL/GenBank/DDBJ whole genome shotgun (WGS) entry which is preliminary data.</text>
</comment>
<gene>
    <name evidence="2" type="ORF">JL102_15280</name>
</gene>
<evidence type="ECO:0000313" key="2">
    <source>
        <dbReference type="EMBL" id="MBL3657509.1"/>
    </source>
</evidence>
<dbReference type="Proteomes" id="UP000659388">
    <property type="component" value="Unassembled WGS sequence"/>
</dbReference>
<dbReference type="AlphaFoldDB" id="A0A937FAA7"/>